<dbReference type="AlphaFoldDB" id="A0A2Z7DIJ2"/>
<evidence type="ECO:0000313" key="2">
    <source>
        <dbReference type="EMBL" id="KZV57793.1"/>
    </source>
</evidence>
<dbReference type="EMBL" id="KQ987251">
    <property type="protein sequence ID" value="KZV57793.1"/>
    <property type="molecule type" value="Genomic_DNA"/>
</dbReference>
<evidence type="ECO:0000313" key="3">
    <source>
        <dbReference type="Proteomes" id="UP000250235"/>
    </source>
</evidence>
<gene>
    <name evidence="2" type="ORF">F511_27363</name>
</gene>
<name>A0A2Z7DIJ2_9LAMI</name>
<reference evidence="2 3" key="1">
    <citation type="journal article" date="2015" name="Proc. Natl. Acad. Sci. U.S.A.">
        <title>The resurrection genome of Boea hygrometrica: A blueprint for survival of dehydration.</title>
        <authorList>
            <person name="Xiao L."/>
            <person name="Yang G."/>
            <person name="Zhang L."/>
            <person name="Yang X."/>
            <person name="Zhao S."/>
            <person name="Ji Z."/>
            <person name="Zhou Q."/>
            <person name="Hu M."/>
            <person name="Wang Y."/>
            <person name="Chen M."/>
            <person name="Xu Y."/>
            <person name="Jin H."/>
            <person name="Xiao X."/>
            <person name="Hu G."/>
            <person name="Bao F."/>
            <person name="Hu Y."/>
            <person name="Wan P."/>
            <person name="Li L."/>
            <person name="Deng X."/>
            <person name="Kuang T."/>
            <person name="Xiang C."/>
            <person name="Zhu J.K."/>
            <person name="Oliver M.J."/>
            <person name="He Y."/>
        </authorList>
    </citation>
    <scope>NUCLEOTIDE SEQUENCE [LARGE SCALE GENOMIC DNA]</scope>
    <source>
        <strain evidence="3">cv. XS01</strain>
    </source>
</reference>
<organism evidence="2 3">
    <name type="scientific">Dorcoceras hygrometricum</name>
    <dbReference type="NCBI Taxonomy" id="472368"/>
    <lineage>
        <taxon>Eukaryota</taxon>
        <taxon>Viridiplantae</taxon>
        <taxon>Streptophyta</taxon>
        <taxon>Embryophyta</taxon>
        <taxon>Tracheophyta</taxon>
        <taxon>Spermatophyta</taxon>
        <taxon>Magnoliopsida</taxon>
        <taxon>eudicotyledons</taxon>
        <taxon>Gunneridae</taxon>
        <taxon>Pentapetalae</taxon>
        <taxon>asterids</taxon>
        <taxon>lamiids</taxon>
        <taxon>Lamiales</taxon>
        <taxon>Gesneriaceae</taxon>
        <taxon>Didymocarpoideae</taxon>
        <taxon>Trichosporeae</taxon>
        <taxon>Loxocarpinae</taxon>
        <taxon>Dorcoceras</taxon>
    </lineage>
</organism>
<keyword evidence="3" id="KW-1185">Reference proteome</keyword>
<evidence type="ECO:0000256" key="1">
    <source>
        <dbReference type="SAM" id="MobiDB-lite"/>
    </source>
</evidence>
<dbReference type="Proteomes" id="UP000250235">
    <property type="component" value="Unassembled WGS sequence"/>
</dbReference>
<proteinExistence type="predicted"/>
<sequence>MSSTMARNSRHRPPTGALIRPRPPTPSNFSQITALHGGNLPTTTANAAISTTRAARSISDFFPDPAAFDSPPTTAVNTYCDRRPPPPLRRLPRPAFLRRLLVAYRDRHQQIYRTAPTTPPRKLTVISAKAWHMEFSTKISKIKLKKLIKLKIIIV</sequence>
<protein>
    <submittedName>
        <fullName evidence="2">Uncharacterized protein</fullName>
    </submittedName>
</protein>
<accession>A0A2Z7DIJ2</accession>
<feature type="region of interest" description="Disordered" evidence="1">
    <location>
        <begin position="1"/>
        <end position="28"/>
    </location>
</feature>